<comment type="caution">
    <text evidence="1">The sequence shown here is derived from an EMBL/GenBank/DDBJ whole genome shotgun (WGS) entry which is preliminary data.</text>
</comment>
<keyword evidence="2" id="KW-1185">Reference proteome</keyword>
<name>A0ACC0CS31_9PEZI</name>
<evidence type="ECO:0000313" key="1">
    <source>
        <dbReference type="EMBL" id="KAI6083193.1"/>
    </source>
</evidence>
<dbReference type="Proteomes" id="UP001497680">
    <property type="component" value="Unassembled WGS sequence"/>
</dbReference>
<evidence type="ECO:0000313" key="2">
    <source>
        <dbReference type="Proteomes" id="UP001497680"/>
    </source>
</evidence>
<dbReference type="EMBL" id="MU394356">
    <property type="protein sequence ID" value="KAI6083193.1"/>
    <property type="molecule type" value="Genomic_DNA"/>
</dbReference>
<organism evidence="1 2">
    <name type="scientific">Hypoxylon rubiginosum</name>
    <dbReference type="NCBI Taxonomy" id="110542"/>
    <lineage>
        <taxon>Eukaryota</taxon>
        <taxon>Fungi</taxon>
        <taxon>Dikarya</taxon>
        <taxon>Ascomycota</taxon>
        <taxon>Pezizomycotina</taxon>
        <taxon>Sordariomycetes</taxon>
        <taxon>Xylariomycetidae</taxon>
        <taxon>Xylariales</taxon>
        <taxon>Hypoxylaceae</taxon>
        <taxon>Hypoxylon</taxon>
    </lineage>
</organism>
<gene>
    <name evidence="1" type="ORF">F4821DRAFT_245369</name>
</gene>
<proteinExistence type="predicted"/>
<reference evidence="1 2" key="1">
    <citation type="journal article" date="2022" name="New Phytol.">
        <title>Ecological generalism drives hyperdiversity of secondary metabolite gene clusters in xylarialean endophytes.</title>
        <authorList>
            <person name="Franco M.E.E."/>
            <person name="Wisecaver J.H."/>
            <person name="Arnold A.E."/>
            <person name="Ju Y.M."/>
            <person name="Slot J.C."/>
            <person name="Ahrendt S."/>
            <person name="Moore L.P."/>
            <person name="Eastman K.E."/>
            <person name="Scott K."/>
            <person name="Konkel Z."/>
            <person name="Mondo S.J."/>
            <person name="Kuo A."/>
            <person name="Hayes R.D."/>
            <person name="Haridas S."/>
            <person name="Andreopoulos B."/>
            <person name="Riley R."/>
            <person name="LaButti K."/>
            <person name="Pangilinan J."/>
            <person name="Lipzen A."/>
            <person name="Amirebrahimi M."/>
            <person name="Yan J."/>
            <person name="Adam C."/>
            <person name="Keymanesh K."/>
            <person name="Ng V."/>
            <person name="Louie K."/>
            <person name="Northen T."/>
            <person name="Drula E."/>
            <person name="Henrissat B."/>
            <person name="Hsieh H.M."/>
            <person name="Youens-Clark K."/>
            <person name="Lutzoni F."/>
            <person name="Miadlikowska J."/>
            <person name="Eastwood D.C."/>
            <person name="Hamelin R.C."/>
            <person name="Grigoriev I.V."/>
            <person name="U'Ren J.M."/>
        </authorList>
    </citation>
    <scope>NUCLEOTIDE SEQUENCE [LARGE SCALE GENOMIC DNA]</scope>
    <source>
        <strain evidence="1 2">ER1909</strain>
    </source>
</reference>
<sequence>MTSLYDASIVVALRAIKTEITILKKAEAWAEQNNVAMKDLFGARLYEDMLPLSMQIVITSLFAQRAAMLVAGQTLEAPAGLHDRDYDECRALLADSLAILEKIKPEDANGKEDVVIEFSVGKRTAKAKTSEYVHRYLVPTIYFHLTTMYDILRSKGVTLGKLDFLTHYLDAVELSPPL</sequence>
<accession>A0ACC0CS31</accession>
<protein>
    <submittedName>
        <fullName evidence="1">Uncharacterized protein</fullName>
    </submittedName>
</protein>